<protein>
    <submittedName>
        <fullName evidence="1">YodC family protein</fullName>
    </submittedName>
</protein>
<dbReference type="Pfam" id="PF09926">
    <property type="entry name" value="DUF2158"/>
    <property type="match status" value="1"/>
</dbReference>
<name>A0A9E6RAH2_9HYPH</name>
<reference evidence="1" key="1">
    <citation type="submission" date="2021-08" db="EMBL/GenBank/DDBJ databases">
        <authorList>
            <person name="Zhang H."/>
            <person name="Xu M."/>
            <person name="Yu Z."/>
            <person name="Yang L."/>
            <person name="Cai Y."/>
        </authorList>
    </citation>
    <scope>NUCLEOTIDE SEQUENCE</scope>
    <source>
        <strain evidence="1">CHL1</strain>
    </source>
</reference>
<proteinExistence type="predicted"/>
<evidence type="ECO:0000313" key="2">
    <source>
        <dbReference type="Proteomes" id="UP000825701"/>
    </source>
</evidence>
<organism evidence="1 2">
    <name type="scientific">Chenggangzhangella methanolivorans</name>
    <dbReference type="NCBI Taxonomy" id="1437009"/>
    <lineage>
        <taxon>Bacteria</taxon>
        <taxon>Pseudomonadati</taxon>
        <taxon>Pseudomonadota</taxon>
        <taxon>Alphaproteobacteria</taxon>
        <taxon>Hyphomicrobiales</taxon>
        <taxon>Methylopilaceae</taxon>
        <taxon>Chenggangzhangella</taxon>
    </lineage>
</organism>
<sequence length="72" mass="7491">MTKLKADDAAPSKVRIALGDVVKLKAGGDEMEVTALHPGLVTTQWGEGLSRMQASFPADDVVVVRAAKAAEA</sequence>
<dbReference type="AlphaFoldDB" id="A0A9E6RAH2"/>
<dbReference type="KEGG" id="cmet:K6K41_24490"/>
<dbReference type="RefSeq" id="WP_261402894.1">
    <property type="nucleotide sequence ID" value="NZ_CP081869.1"/>
</dbReference>
<dbReference type="InterPro" id="IPR019226">
    <property type="entry name" value="DUF2158"/>
</dbReference>
<keyword evidence="2" id="KW-1185">Reference proteome</keyword>
<dbReference type="EMBL" id="CP081869">
    <property type="protein sequence ID" value="QZN99783.1"/>
    <property type="molecule type" value="Genomic_DNA"/>
</dbReference>
<gene>
    <name evidence="1" type="ORF">K6K41_24490</name>
</gene>
<evidence type="ECO:0000313" key="1">
    <source>
        <dbReference type="EMBL" id="QZN99783.1"/>
    </source>
</evidence>
<dbReference type="Proteomes" id="UP000825701">
    <property type="component" value="Chromosome"/>
</dbReference>
<accession>A0A9E6RAH2</accession>